<sequence>MGKNDSRFILQRRTFSASAKLRSEPARRGHHAETGEHPQPLPGVGSGNTAPRSAGTAVQLVLVEREYLLKVQNVGDLVGIAAAGRVRLLDGQHVGRRWPQSLDRKQILVERWPPGWQHWRVLLNGRWRWGRSAGGCWPERRRGSCGFRGGRRISTGVAGAASGGGAASFGG</sequence>
<dbReference type="AlphaFoldDB" id="A0A8D8FN05"/>
<evidence type="ECO:0000313" key="2">
    <source>
        <dbReference type="EMBL" id="CAG6476850.1"/>
    </source>
</evidence>
<reference evidence="2" key="1">
    <citation type="submission" date="2021-05" db="EMBL/GenBank/DDBJ databases">
        <authorList>
            <person name="Alioto T."/>
            <person name="Alioto T."/>
            <person name="Gomez Garrido J."/>
        </authorList>
    </citation>
    <scope>NUCLEOTIDE SEQUENCE</scope>
</reference>
<evidence type="ECO:0000256" key="1">
    <source>
        <dbReference type="SAM" id="MobiDB-lite"/>
    </source>
</evidence>
<organism evidence="2">
    <name type="scientific">Culex pipiens</name>
    <name type="common">House mosquito</name>
    <dbReference type="NCBI Taxonomy" id="7175"/>
    <lineage>
        <taxon>Eukaryota</taxon>
        <taxon>Metazoa</taxon>
        <taxon>Ecdysozoa</taxon>
        <taxon>Arthropoda</taxon>
        <taxon>Hexapoda</taxon>
        <taxon>Insecta</taxon>
        <taxon>Pterygota</taxon>
        <taxon>Neoptera</taxon>
        <taxon>Endopterygota</taxon>
        <taxon>Diptera</taxon>
        <taxon>Nematocera</taxon>
        <taxon>Culicoidea</taxon>
        <taxon>Culicidae</taxon>
        <taxon>Culicinae</taxon>
        <taxon>Culicini</taxon>
        <taxon>Culex</taxon>
        <taxon>Culex</taxon>
    </lineage>
</organism>
<protein>
    <submittedName>
        <fullName evidence="2">(northern house mosquito) hypothetical protein</fullName>
    </submittedName>
</protein>
<proteinExistence type="predicted"/>
<feature type="compositionally biased region" description="Basic and acidic residues" evidence="1">
    <location>
        <begin position="21"/>
        <end position="36"/>
    </location>
</feature>
<dbReference type="EMBL" id="HBUE01079405">
    <property type="protein sequence ID" value="CAG6476850.1"/>
    <property type="molecule type" value="Transcribed_RNA"/>
</dbReference>
<feature type="region of interest" description="Disordered" evidence="1">
    <location>
        <begin position="19"/>
        <end position="52"/>
    </location>
</feature>
<accession>A0A8D8FN05</accession>
<name>A0A8D8FN05_CULPI</name>